<dbReference type="RefSeq" id="XP_001839468.1">
    <property type="nucleotide sequence ID" value="XM_001839416.1"/>
</dbReference>
<sequence length="351" mass="39564">MSLRNLDVKPYQLAPDADYPLFVTAKRYRLQHEGSAKGKEREQFKAESLSADGLTLIVLHSTSFHKETWEATLETLFNVNARGRGPNLIQEAWVIESPNHGESAALNEHQFLQPEFATEFGCHGYARAVHRFLQRGPVRFSNRKLVGVGHSLGANTITLLQDLLTNGDGLRFSSLILIEPMVSPEGISHLRPLRDILVAAARKRPDTWRTQDDLRRYLKGRKSASGKWDERVMDAFVKFGVRQRRDQSWTLACTRQQEEAMYLDTRGPVDPIPVLDRISVHIPIHLVLGGVKDFIPAHVHEALTSPTSARRYASVTTMPNVGHLIVQEQPDALATTIQIILERDSAHRPKL</sequence>
<dbReference type="Gene3D" id="3.40.50.1820">
    <property type="entry name" value="alpha/beta hydrolase"/>
    <property type="match status" value="1"/>
</dbReference>
<dbReference type="Proteomes" id="UP000001861">
    <property type="component" value="Unassembled WGS sequence"/>
</dbReference>
<protein>
    <recommendedName>
        <fullName evidence="1">AB hydrolase-1 domain-containing protein</fullName>
    </recommendedName>
</protein>
<dbReference type="eggNOG" id="ENOG502SHAR">
    <property type="taxonomic scope" value="Eukaryota"/>
</dbReference>
<comment type="caution">
    <text evidence="2">The sequence shown here is derived from an EMBL/GenBank/DDBJ whole genome shotgun (WGS) entry which is preliminary data.</text>
</comment>
<organism evidence="2 3">
    <name type="scientific">Coprinopsis cinerea (strain Okayama-7 / 130 / ATCC MYA-4618 / FGSC 9003)</name>
    <name type="common">Inky cap fungus</name>
    <name type="synonym">Hormographiella aspergillata</name>
    <dbReference type="NCBI Taxonomy" id="240176"/>
    <lineage>
        <taxon>Eukaryota</taxon>
        <taxon>Fungi</taxon>
        <taxon>Dikarya</taxon>
        <taxon>Basidiomycota</taxon>
        <taxon>Agaricomycotina</taxon>
        <taxon>Agaricomycetes</taxon>
        <taxon>Agaricomycetidae</taxon>
        <taxon>Agaricales</taxon>
        <taxon>Agaricineae</taxon>
        <taxon>Psathyrellaceae</taxon>
        <taxon>Coprinopsis</taxon>
    </lineage>
</organism>
<dbReference type="AlphaFoldDB" id="A8P803"/>
<gene>
    <name evidence="2" type="ORF">CC1G_06681</name>
</gene>
<dbReference type="VEuPathDB" id="FungiDB:CC1G_06681"/>
<dbReference type="EMBL" id="AACS02000005">
    <property type="protein sequence ID" value="EAU82371.1"/>
    <property type="molecule type" value="Genomic_DNA"/>
</dbReference>
<dbReference type="Pfam" id="PF12697">
    <property type="entry name" value="Abhydrolase_6"/>
    <property type="match status" value="1"/>
</dbReference>
<accession>A8P803</accession>
<dbReference type="OrthoDB" id="94039at2759"/>
<proteinExistence type="predicted"/>
<dbReference type="KEGG" id="cci:CC1G_06681"/>
<dbReference type="GeneID" id="6016082"/>
<dbReference type="InterPro" id="IPR029058">
    <property type="entry name" value="AB_hydrolase_fold"/>
</dbReference>
<evidence type="ECO:0000313" key="2">
    <source>
        <dbReference type="EMBL" id="EAU82371.1"/>
    </source>
</evidence>
<dbReference type="STRING" id="240176.A8P803"/>
<name>A8P803_COPC7</name>
<evidence type="ECO:0000313" key="3">
    <source>
        <dbReference type="Proteomes" id="UP000001861"/>
    </source>
</evidence>
<dbReference type="SUPFAM" id="SSF53474">
    <property type="entry name" value="alpha/beta-Hydrolases"/>
    <property type="match status" value="1"/>
</dbReference>
<dbReference type="InterPro" id="IPR000073">
    <property type="entry name" value="AB_hydrolase_1"/>
</dbReference>
<dbReference type="OMA" id="LIIVEPM"/>
<reference evidence="2 3" key="1">
    <citation type="journal article" date="2010" name="Proc. Natl. Acad. Sci. U.S.A.">
        <title>Insights into evolution of multicellular fungi from the assembled chromosomes of the mushroom Coprinopsis cinerea (Coprinus cinereus).</title>
        <authorList>
            <person name="Stajich J.E."/>
            <person name="Wilke S.K."/>
            <person name="Ahren D."/>
            <person name="Au C.H."/>
            <person name="Birren B.W."/>
            <person name="Borodovsky M."/>
            <person name="Burns C."/>
            <person name="Canback B."/>
            <person name="Casselton L.A."/>
            <person name="Cheng C.K."/>
            <person name="Deng J."/>
            <person name="Dietrich F.S."/>
            <person name="Fargo D.C."/>
            <person name="Farman M.L."/>
            <person name="Gathman A.C."/>
            <person name="Goldberg J."/>
            <person name="Guigo R."/>
            <person name="Hoegger P.J."/>
            <person name="Hooker J.B."/>
            <person name="Huggins A."/>
            <person name="James T.Y."/>
            <person name="Kamada T."/>
            <person name="Kilaru S."/>
            <person name="Kodira C."/>
            <person name="Kues U."/>
            <person name="Kupfer D."/>
            <person name="Kwan H.S."/>
            <person name="Lomsadze A."/>
            <person name="Li W."/>
            <person name="Lilly W.W."/>
            <person name="Ma L.J."/>
            <person name="Mackey A.J."/>
            <person name="Manning G."/>
            <person name="Martin F."/>
            <person name="Muraguchi H."/>
            <person name="Natvig D.O."/>
            <person name="Palmerini H."/>
            <person name="Ramesh M.A."/>
            <person name="Rehmeyer C.J."/>
            <person name="Roe B.A."/>
            <person name="Shenoy N."/>
            <person name="Stanke M."/>
            <person name="Ter-Hovhannisyan V."/>
            <person name="Tunlid A."/>
            <person name="Velagapudi R."/>
            <person name="Vision T.J."/>
            <person name="Zeng Q."/>
            <person name="Zolan M.E."/>
            <person name="Pukkila P.J."/>
        </authorList>
    </citation>
    <scope>NUCLEOTIDE SEQUENCE [LARGE SCALE GENOMIC DNA]</scope>
    <source>
        <strain evidence="3">Okayama-7 / 130 / ATCC MYA-4618 / FGSC 9003</strain>
    </source>
</reference>
<keyword evidence="3" id="KW-1185">Reference proteome</keyword>
<dbReference type="InParanoid" id="A8P803"/>
<evidence type="ECO:0000259" key="1">
    <source>
        <dbReference type="Pfam" id="PF12697"/>
    </source>
</evidence>
<feature type="domain" description="AB hydrolase-1" evidence="1">
    <location>
        <begin position="56"/>
        <end position="334"/>
    </location>
</feature>